<dbReference type="FunFam" id="3.90.550.10:FF:000011">
    <property type="entry name" value="3-deoxy-manno-octulosonate cytidylyltransferase"/>
    <property type="match status" value="1"/>
</dbReference>
<dbReference type="PANTHER" id="PTHR42866">
    <property type="entry name" value="3-DEOXY-MANNO-OCTULOSONATE CYTIDYLYLTRANSFERASE"/>
    <property type="match status" value="1"/>
</dbReference>
<dbReference type="CDD" id="cd02517">
    <property type="entry name" value="CMP-KDO-Synthetase"/>
    <property type="match status" value="1"/>
</dbReference>
<evidence type="ECO:0000256" key="1">
    <source>
        <dbReference type="ARBA" id="ARBA00004370"/>
    </source>
</evidence>
<dbReference type="NCBIfam" id="NF009905">
    <property type="entry name" value="PRK13368.1"/>
    <property type="match status" value="1"/>
</dbReference>
<dbReference type="STRING" id="1091494.MEALZ_1558"/>
<sequence>MSIPFKVVIPARYGSTRLPGKPLLTIAGKPMIAHVCERAREADAEEIVVATDDARIFDKVLELGIQAVMTRGDHQSGTERIAEVAELCGWSDDTIIVNLQGDEPLIPPDYIRDAAEALAGQHRAGIATLAARITDPEEIFNPNSVKTVLNKNGYALYFSRAPIPWDRDHFSRQGRDFSGKIDYLRHIGMYAYRVDFLRRYCGWEASPLEAVESLEQLRILWHGESILVNTVAKTPEAGVDTEDDLKRVERVLGER</sequence>
<dbReference type="KEGG" id="mah:MEALZ_1558"/>
<keyword evidence="5" id="KW-0963">Cytoplasm</keyword>
<evidence type="ECO:0000256" key="4">
    <source>
        <dbReference type="ARBA" id="ARBA00022985"/>
    </source>
</evidence>
<dbReference type="GO" id="GO:0016020">
    <property type="term" value="C:membrane"/>
    <property type="evidence" value="ECO:0007669"/>
    <property type="project" value="UniProtKB-SubCell"/>
</dbReference>
<comment type="catalytic activity">
    <reaction evidence="5">
        <text>3-deoxy-alpha-D-manno-oct-2-ulosonate + CTP = CMP-3-deoxy-beta-D-manno-octulosonate + diphosphate</text>
        <dbReference type="Rhea" id="RHEA:23448"/>
        <dbReference type="ChEBI" id="CHEBI:33019"/>
        <dbReference type="ChEBI" id="CHEBI:37563"/>
        <dbReference type="ChEBI" id="CHEBI:85986"/>
        <dbReference type="ChEBI" id="CHEBI:85987"/>
        <dbReference type="EC" id="2.7.7.38"/>
    </reaction>
</comment>
<protein>
    <recommendedName>
        <fullName evidence="5">3-deoxy-manno-octulosonate cytidylyltransferase</fullName>
        <ecNumber evidence="5">2.7.7.38</ecNumber>
    </recommendedName>
    <alternativeName>
        <fullName evidence="5">CMP-2-keto-3-deoxyoctulosonic acid synthase</fullName>
        <shortName evidence="5">CKS</shortName>
        <shortName evidence="5">CMP-KDO synthase</shortName>
    </alternativeName>
</protein>
<comment type="function">
    <text evidence="5">Activates KDO (a required 8-carbon sugar) for incorporation into bacterial lipopolysaccharide in Gram-negative bacteria.</text>
</comment>
<comment type="subcellular location">
    <subcellularLocation>
        <location evidence="5">Cytoplasm</location>
    </subcellularLocation>
    <subcellularLocation>
        <location evidence="1">Membrane</location>
    </subcellularLocation>
</comment>
<keyword evidence="7" id="KW-1185">Reference proteome</keyword>
<dbReference type="UniPathway" id="UPA00030"/>
<dbReference type="GO" id="GO:0008690">
    <property type="term" value="F:3-deoxy-manno-octulosonate cytidylyltransferase activity"/>
    <property type="evidence" value="ECO:0007669"/>
    <property type="project" value="UniProtKB-UniRule"/>
</dbReference>
<dbReference type="UniPathway" id="UPA00358">
    <property type="reaction ID" value="UER00476"/>
</dbReference>
<dbReference type="AlphaFoldDB" id="G4SZA9"/>
<dbReference type="Proteomes" id="UP000008315">
    <property type="component" value="Chromosome"/>
</dbReference>
<dbReference type="HOGENOM" id="CLU_065038_1_0_6"/>
<dbReference type="GO" id="GO:0009103">
    <property type="term" value="P:lipopolysaccharide biosynthetic process"/>
    <property type="evidence" value="ECO:0007669"/>
    <property type="project" value="UniProtKB-UniRule"/>
</dbReference>
<dbReference type="Pfam" id="PF02348">
    <property type="entry name" value="CTP_transf_3"/>
    <property type="match status" value="1"/>
</dbReference>
<keyword evidence="3 5" id="KW-0548">Nucleotidyltransferase</keyword>
<dbReference type="SUPFAM" id="SSF53448">
    <property type="entry name" value="Nucleotide-diphospho-sugar transferases"/>
    <property type="match status" value="1"/>
</dbReference>
<dbReference type="GO" id="GO:0005829">
    <property type="term" value="C:cytosol"/>
    <property type="evidence" value="ECO:0007669"/>
    <property type="project" value="TreeGrafter"/>
</dbReference>
<evidence type="ECO:0000313" key="6">
    <source>
        <dbReference type="EMBL" id="CCE23246.1"/>
    </source>
</evidence>
<comment type="pathway">
    <text evidence="5">Bacterial outer membrane biogenesis; lipopolysaccharide biosynthesis.</text>
</comment>
<evidence type="ECO:0000256" key="2">
    <source>
        <dbReference type="ARBA" id="ARBA00022679"/>
    </source>
</evidence>
<dbReference type="EC" id="2.7.7.38" evidence="5"/>
<dbReference type="EMBL" id="FO082060">
    <property type="protein sequence ID" value="CCE23246.1"/>
    <property type="molecule type" value="Genomic_DNA"/>
</dbReference>
<dbReference type="NCBIfam" id="NF003950">
    <property type="entry name" value="PRK05450.1-3"/>
    <property type="match status" value="1"/>
</dbReference>
<dbReference type="PATRIC" id="fig|271065.3.peg.1600"/>
<organism evidence="6 7">
    <name type="scientific">Methylotuvimicrobium alcaliphilum (strain DSM 19304 / NCIMB 14124 / VKM B-2133 / 20Z)</name>
    <name type="common">Methylomicrobium alcaliphilum</name>
    <dbReference type="NCBI Taxonomy" id="1091494"/>
    <lineage>
        <taxon>Bacteria</taxon>
        <taxon>Pseudomonadati</taxon>
        <taxon>Pseudomonadota</taxon>
        <taxon>Gammaproteobacteria</taxon>
        <taxon>Methylococcales</taxon>
        <taxon>Methylococcaceae</taxon>
        <taxon>Methylotuvimicrobium</taxon>
    </lineage>
</organism>
<evidence type="ECO:0000313" key="7">
    <source>
        <dbReference type="Proteomes" id="UP000008315"/>
    </source>
</evidence>
<proteinExistence type="inferred from homology"/>
<gene>
    <name evidence="5 6" type="primary">kdsB</name>
    <name evidence="6" type="ordered locus">MEALZ_1558</name>
</gene>
<comment type="similarity">
    <text evidence="5">Belongs to the KdsB family.</text>
</comment>
<dbReference type="InterPro" id="IPR003329">
    <property type="entry name" value="Cytidylyl_trans"/>
</dbReference>
<dbReference type="InterPro" id="IPR029044">
    <property type="entry name" value="Nucleotide-diphossugar_trans"/>
</dbReference>
<dbReference type="HAMAP" id="MF_00057">
    <property type="entry name" value="KdsB"/>
    <property type="match status" value="1"/>
</dbReference>
<name>G4SZA9_META2</name>
<reference evidence="7" key="1">
    <citation type="journal article" date="2012" name="J. Bacteriol.">
        <title>Genome sequence of the haloalkaliphilic methanotrophic bacterium Methylomicrobium alcaliphilum 20Z.</title>
        <authorList>
            <person name="Vuilleumier S."/>
            <person name="Khmelenina V.N."/>
            <person name="Bringel F."/>
            <person name="Reshetnikov A.S."/>
            <person name="Lajus A."/>
            <person name="Mangenot S."/>
            <person name="Rouy Z."/>
            <person name="Op den Camp H.J."/>
            <person name="Jetten M.S."/>
            <person name="Dispirito A.A."/>
            <person name="Dunfield P."/>
            <person name="Klotz M.G."/>
            <person name="Semrau J.D."/>
            <person name="Stein L.Y."/>
            <person name="Barbe V."/>
            <person name="Medigue C."/>
            <person name="Trotsenko Y.A."/>
            <person name="Kalyuzhnaya M.G."/>
        </authorList>
    </citation>
    <scope>NUCLEOTIDE SEQUENCE [LARGE SCALE GENOMIC DNA]</scope>
    <source>
        <strain evidence="7">DSM 19304 / NCIMB 14124 / VKM B-2133 / 20Z</strain>
    </source>
</reference>
<dbReference type="NCBIfam" id="TIGR00466">
    <property type="entry name" value="kdsB"/>
    <property type="match status" value="1"/>
</dbReference>
<evidence type="ECO:0000256" key="3">
    <source>
        <dbReference type="ARBA" id="ARBA00022695"/>
    </source>
</evidence>
<dbReference type="InterPro" id="IPR004528">
    <property type="entry name" value="KdsB"/>
</dbReference>
<dbReference type="Gene3D" id="3.90.550.10">
    <property type="entry name" value="Spore Coat Polysaccharide Biosynthesis Protein SpsA, Chain A"/>
    <property type="match status" value="1"/>
</dbReference>
<dbReference type="RefSeq" id="WP_014148040.1">
    <property type="nucleotide sequence ID" value="NC_016112.1"/>
</dbReference>
<keyword evidence="4 5" id="KW-0448">Lipopolysaccharide biosynthesis</keyword>
<dbReference type="PANTHER" id="PTHR42866:SF2">
    <property type="entry name" value="3-DEOXY-MANNO-OCTULOSONATE CYTIDYLYLTRANSFERASE, MITOCHONDRIAL"/>
    <property type="match status" value="1"/>
</dbReference>
<evidence type="ECO:0000256" key="5">
    <source>
        <dbReference type="HAMAP-Rule" id="MF_00057"/>
    </source>
</evidence>
<comment type="pathway">
    <text evidence="5">Nucleotide-sugar biosynthesis; CMP-3-deoxy-D-manno-octulosonate biosynthesis; CMP-3-deoxy-D-manno-octulosonate from 3-deoxy-D-manno-octulosonate and CTP: step 1/1.</text>
</comment>
<dbReference type="GO" id="GO:0033468">
    <property type="term" value="P:CMP-keto-3-deoxy-D-manno-octulosonic acid biosynthetic process"/>
    <property type="evidence" value="ECO:0007669"/>
    <property type="project" value="UniProtKB-UniRule"/>
</dbReference>
<dbReference type="NCBIfam" id="NF003952">
    <property type="entry name" value="PRK05450.1-5"/>
    <property type="match status" value="1"/>
</dbReference>
<accession>G4SZA9</accession>
<keyword evidence="2 5" id="KW-0808">Transferase</keyword>